<sequence length="308" mass="32809">MSTTKRGSHKPPTEDVITLQEARERETAKRLQEHAEDCGLLLSAAPPGAAVDSLRPLPAALGVRDGADVIKPSRAARQKYLVLLPAKFRSVAKSAGNTAADTELLTATASLQDADTANPTLLWRLGEEGRLRFRGTLLFPRNAIFSCKGSSSSAKAKHVRIDDVFEGVIVFSEWEWIGREDENPTDVSLPVPAAVLQRISVDDVAETQPRLPIEQENVSSNGMNASVKGAPAMRTHMPTTRVSAFANGQGGAATSAPPKPHLVPVGALTGHGDLDDLEVADGGESDALEHIKRACNHRGAEQALGTRK</sequence>
<gene>
    <name evidence="1" type="ORF">CDCA_CDCA20G4823</name>
</gene>
<reference evidence="1 2" key="1">
    <citation type="submission" date="2022-07" db="EMBL/GenBank/DDBJ databases">
        <title>Genome-wide signatures of adaptation to extreme environments.</title>
        <authorList>
            <person name="Cho C.H."/>
            <person name="Yoon H.S."/>
        </authorList>
    </citation>
    <scope>NUCLEOTIDE SEQUENCE [LARGE SCALE GENOMIC DNA]</scope>
    <source>
        <strain evidence="1 2">DBV 063 E5</strain>
    </source>
</reference>
<protein>
    <submittedName>
        <fullName evidence="1">Uncharacterized protein</fullName>
    </submittedName>
</protein>
<dbReference type="GO" id="GO:0042023">
    <property type="term" value="P:DNA endoreduplication"/>
    <property type="evidence" value="ECO:0007669"/>
    <property type="project" value="InterPro"/>
</dbReference>
<dbReference type="GO" id="GO:0003677">
    <property type="term" value="F:DNA binding"/>
    <property type="evidence" value="ECO:0007669"/>
    <property type="project" value="InterPro"/>
</dbReference>
<evidence type="ECO:0000313" key="1">
    <source>
        <dbReference type="EMBL" id="KAK4538798.1"/>
    </source>
</evidence>
<dbReference type="PANTHER" id="PTHR35698:SF2">
    <property type="entry name" value="DNA-BINDING PROTEIN RHL1"/>
    <property type="match status" value="1"/>
</dbReference>
<dbReference type="InterPro" id="IPR038859">
    <property type="entry name" value="RHL1"/>
</dbReference>
<keyword evidence="2" id="KW-1185">Reference proteome</keyword>
<dbReference type="Proteomes" id="UP001301350">
    <property type="component" value="Unassembled WGS sequence"/>
</dbReference>
<dbReference type="PANTHER" id="PTHR35698">
    <property type="entry name" value="DNA-BINDING PROTEIN RHL1"/>
    <property type="match status" value="1"/>
</dbReference>
<dbReference type="AlphaFoldDB" id="A0AAV9J2I0"/>
<accession>A0AAV9J2I0</accession>
<dbReference type="EMBL" id="JANCYW010000020">
    <property type="protein sequence ID" value="KAK4538798.1"/>
    <property type="molecule type" value="Genomic_DNA"/>
</dbReference>
<name>A0AAV9J2I0_CYACA</name>
<evidence type="ECO:0000313" key="2">
    <source>
        <dbReference type="Proteomes" id="UP001301350"/>
    </source>
</evidence>
<proteinExistence type="predicted"/>
<comment type="caution">
    <text evidence="1">The sequence shown here is derived from an EMBL/GenBank/DDBJ whole genome shotgun (WGS) entry which is preliminary data.</text>
</comment>
<organism evidence="1 2">
    <name type="scientific">Cyanidium caldarium</name>
    <name type="common">Red alga</name>
    <dbReference type="NCBI Taxonomy" id="2771"/>
    <lineage>
        <taxon>Eukaryota</taxon>
        <taxon>Rhodophyta</taxon>
        <taxon>Bangiophyceae</taxon>
        <taxon>Cyanidiales</taxon>
        <taxon>Cyanidiaceae</taxon>
        <taxon>Cyanidium</taxon>
    </lineage>
</organism>